<feature type="domain" description="Tetrapyrrole methylase" evidence="7">
    <location>
        <begin position="15"/>
        <end position="216"/>
    </location>
</feature>
<evidence type="ECO:0000313" key="9">
    <source>
        <dbReference type="EMBL" id="PMB91154.1"/>
    </source>
</evidence>
<comment type="similarity">
    <text evidence="6">Belongs to the methyltransferase superfamily. RsmI family.</text>
</comment>
<keyword evidence="4 6" id="KW-0808">Transferase</keyword>
<name>A0ABX4USN8_9ACTO</name>
<dbReference type="Proteomes" id="UP000243201">
    <property type="component" value="Unassembled WGS sequence"/>
</dbReference>
<evidence type="ECO:0000259" key="8">
    <source>
        <dbReference type="Pfam" id="PF23016"/>
    </source>
</evidence>
<evidence type="ECO:0000256" key="4">
    <source>
        <dbReference type="ARBA" id="ARBA00022679"/>
    </source>
</evidence>
<dbReference type="HAMAP" id="MF_01877">
    <property type="entry name" value="16SrRNA_methyltr_I"/>
    <property type="match status" value="1"/>
</dbReference>
<dbReference type="NCBIfam" id="TIGR00096">
    <property type="entry name" value="16S rRNA (cytidine(1402)-2'-O)-methyltransferase"/>
    <property type="match status" value="1"/>
</dbReference>
<comment type="function">
    <text evidence="6">Catalyzes the 2'-O-methylation of the ribose of cytidine 1402 (C1402) in 16S rRNA.</text>
</comment>
<dbReference type="PIRSF" id="PIRSF005917">
    <property type="entry name" value="MTase_YraL"/>
    <property type="match status" value="1"/>
</dbReference>
<organism evidence="9 10">
    <name type="scientific">Varibaculum cambriense</name>
    <dbReference type="NCBI Taxonomy" id="184870"/>
    <lineage>
        <taxon>Bacteria</taxon>
        <taxon>Bacillati</taxon>
        <taxon>Actinomycetota</taxon>
        <taxon>Actinomycetes</taxon>
        <taxon>Actinomycetales</taxon>
        <taxon>Actinomycetaceae</taxon>
        <taxon>Varibaculum</taxon>
    </lineage>
</organism>
<dbReference type="Pfam" id="PF00590">
    <property type="entry name" value="TP_methylase"/>
    <property type="match status" value="1"/>
</dbReference>
<dbReference type="SUPFAM" id="SSF53790">
    <property type="entry name" value="Tetrapyrrole methylase"/>
    <property type="match status" value="1"/>
</dbReference>
<dbReference type="InterPro" id="IPR035996">
    <property type="entry name" value="4pyrrol_Methylase_sf"/>
</dbReference>
<proteinExistence type="inferred from homology"/>
<protein>
    <recommendedName>
        <fullName evidence="6">Ribosomal RNA small subunit methyltransferase I</fullName>
        <ecNumber evidence="6">2.1.1.198</ecNumber>
    </recommendedName>
    <alternativeName>
        <fullName evidence="6">16S rRNA 2'-O-ribose C1402 methyltransferase</fullName>
    </alternativeName>
    <alternativeName>
        <fullName evidence="6">rRNA (cytidine-2'-O-)-methyltransferase RsmI</fullName>
    </alternativeName>
</protein>
<dbReference type="CDD" id="cd11648">
    <property type="entry name" value="RsmI"/>
    <property type="match status" value="1"/>
</dbReference>
<keyword evidence="10" id="KW-1185">Reference proteome</keyword>
<feature type="domain" description="RsmI HTH" evidence="8">
    <location>
        <begin position="255"/>
        <end position="284"/>
    </location>
</feature>
<comment type="caution">
    <text evidence="9">The sequence shown here is derived from an EMBL/GenBank/DDBJ whole genome shotgun (WGS) entry which is preliminary data.</text>
</comment>
<keyword evidence="3 6" id="KW-0489">Methyltransferase</keyword>
<evidence type="ECO:0000256" key="1">
    <source>
        <dbReference type="ARBA" id="ARBA00022490"/>
    </source>
</evidence>
<dbReference type="InterPro" id="IPR014776">
    <property type="entry name" value="4pyrrole_Mease_sub2"/>
</dbReference>
<evidence type="ECO:0000259" key="7">
    <source>
        <dbReference type="Pfam" id="PF00590"/>
    </source>
</evidence>
<dbReference type="InterPro" id="IPR008189">
    <property type="entry name" value="rRNA_ssu_MeTfrase_I"/>
</dbReference>
<dbReference type="PANTHER" id="PTHR46111:SF1">
    <property type="entry name" value="RIBOSOMAL RNA SMALL SUBUNIT METHYLTRANSFERASE I"/>
    <property type="match status" value="1"/>
</dbReference>
<sequence length="286" mass="30879">MIVRVEQFSWDPGTIALAATPIGNLADATPRLVSAFEQADLIAAEDTRRTGLLRERLGVVRRAPLVSCHEHNETAKAEQIVSSAADGQRVLLVTDAGMPTVSDPGYVIVQAAIKRGIPLTVLPGPSAPLIALALSGLPTDRFCFEGFLPRKSAAQTRRLEELSGEERTMIFLESPRRLAATLGVLAQIFGVERSAAVCRELTKIHEEVWRGTLGELKEKAQEVRGEIVLVVAGASPQTSLNEEEATSLVLDRVEKGQRLKDAAKVVAAQSGLSAKMLYNRALAERK</sequence>
<dbReference type="PANTHER" id="PTHR46111">
    <property type="entry name" value="RIBOSOMAL RNA SMALL SUBUNIT METHYLTRANSFERASE I"/>
    <property type="match status" value="1"/>
</dbReference>
<gene>
    <name evidence="6 9" type="primary">rsmI</name>
    <name evidence="9" type="ORF">CJ240_00995</name>
</gene>
<dbReference type="InterPro" id="IPR014777">
    <property type="entry name" value="4pyrrole_Mease_sub1"/>
</dbReference>
<reference evidence="9 10" key="1">
    <citation type="submission" date="2017-09" db="EMBL/GenBank/DDBJ databases">
        <title>Bacterial strain isolated from the female urinary microbiota.</title>
        <authorList>
            <person name="Thomas-White K."/>
            <person name="Kumar N."/>
            <person name="Forster S."/>
            <person name="Putonti C."/>
            <person name="Lawley T."/>
            <person name="Wolfe A.J."/>
        </authorList>
    </citation>
    <scope>NUCLEOTIDE SEQUENCE [LARGE SCALE GENOMIC DNA]</scope>
    <source>
        <strain evidence="9 10">UMB0744</strain>
    </source>
</reference>
<dbReference type="InterPro" id="IPR000878">
    <property type="entry name" value="4pyrrol_Mease"/>
</dbReference>
<accession>A0ABX4USN8</accession>
<dbReference type="Gene3D" id="3.30.950.10">
    <property type="entry name" value="Methyltransferase, Cobalt-precorrin-4 Transmethylase, Domain 2"/>
    <property type="match status" value="1"/>
</dbReference>
<evidence type="ECO:0000256" key="5">
    <source>
        <dbReference type="ARBA" id="ARBA00022691"/>
    </source>
</evidence>
<comment type="catalytic activity">
    <reaction evidence="6">
        <text>cytidine(1402) in 16S rRNA + S-adenosyl-L-methionine = 2'-O-methylcytidine(1402) in 16S rRNA + S-adenosyl-L-homocysteine + H(+)</text>
        <dbReference type="Rhea" id="RHEA:42924"/>
        <dbReference type="Rhea" id="RHEA-COMP:10285"/>
        <dbReference type="Rhea" id="RHEA-COMP:10286"/>
        <dbReference type="ChEBI" id="CHEBI:15378"/>
        <dbReference type="ChEBI" id="CHEBI:57856"/>
        <dbReference type="ChEBI" id="CHEBI:59789"/>
        <dbReference type="ChEBI" id="CHEBI:74495"/>
        <dbReference type="ChEBI" id="CHEBI:82748"/>
        <dbReference type="EC" id="2.1.1.198"/>
    </reaction>
</comment>
<keyword evidence="5 6" id="KW-0949">S-adenosyl-L-methionine</keyword>
<dbReference type="EC" id="2.1.1.198" evidence="6"/>
<evidence type="ECO:0000256" key="3">
    <source>
        <dbReference type="ARBA" id="ARBA00022603"/>
    </source>
</evidence>
<dbReference type="EMBL" id="PNGC01000001">
    <property type="protein sequence ID" value="PMB91154.1"/>
    <property type="molecule type" value="Genomic_DNA"/>
</dbReference>
<dbReference type="Gene3D" id="3.40.1010.10">
    <property type="entry name" value="Cobalt-precorrin-4 Transmethylase, Domain 1"/>
    <property type="match status" value="1"/>
</dbReference>
<keyword evidence="1 6" id="KW-0963">Cytoplasm</keyword>
<dbReference type="Pfam" id="PF23016">
    <property type="entry name" value="RsmI_C"/>
    <property type="match status" value="1"/>
</dbReference>
<evidence type="ECO:0000256" key="6">
    <source>
        <dbReference type="HAMAP-Rule" id="MF_01877"/>
    </source>
</evidence>
<comment type="subcellular location">
    <subcellularLocation>
        <location evidence="6">Cytoplasm</location>
    </subcellularLocation>
</comment>
<keyword evidence="2 6" id="KW-0698">rRNA processing</keyword>
<evidence type="ECO:0000313" key="10">
    <source>
        <dbReference type="Proteomes" id="UP000243201"/>
    </source>
</evidence>
<dbReference type="InterPro" id="IPR053910">
    <property type="entry name" value="RsmI_HTH"/>
</dbReference>
<evidence type="ECO:0000256" key="2">
    <source>
        <dbReference type="ARBA" id="ARBA00022552"/>
    </source>
</evidence>